<feature type="domain" description="Radical SAM core" evidence="7">
    <location>
        <begin position="226"/>
        <end position="456"/>
    </location>
</feature>
<dbReference type="GO" id="GO:0046872">
    <property type="term" value="F:metal ion binding"/>
    <property type="evidence" value="ECO:0007669"/>
    <property type="project" value="UniProtKB-KW"/>
</dbReference>
<dbReference type="GO" id="GO:0051536">
    <property type="term" value="F:iron-sulfur cluster binding"/>
    <property type="evidence" value="ECO:0007669"/>
    <property type="project" value="UniProtKB-KW"/>
</dbReference>
<dbReference type="AlphaFoldDB" id="A0A1G7TWN3"/>
<dbReference type="RefSeq" id="WP_092613997.1">
    <property type="nucleotide sequence ID" value="NZ_FNCV01000001.1"/>
</dbReference>
<organism evidence="8 9">
    <name type="scientific">Roseospirillum parvum</name>
    <dbReference type="NCBI Taxonomy" id="83401"/>
    <lineage>
        <taxon>Bacteria</taxon>
        <taxon>Pseudomonadati</taxon>
        <taxon>Pseudomonadota</taxon>
        <taxon>Alphaproteobacteria</taxon>
        <taxon>Rhodospirillales</taxon>
        <taxon>Rhodospirillaceae</taxon>
        <taxon>Roseospirillum</taxon>
    </lineage>
</organism>
<dbReference type="CDD" id="cd01335">
    <property type="entry name" value="Radical_SAM"/>
    <property type="match status" value="1"/>
</dbReference>
<dbReference type="SFLD" id="SFLDG01067">
    <property type="entry name" value="SPASM/twitch_domain_containing"/>
    <property type="match status" value="1"/>
</dbReference>
<dbReference type="OrthoDB" id="7528037at2"/>
<keyword evidence="3" id="KW-0479">Metal-binding</keyword>
<dbReference type="CDD" id="cd21109">
    <property type="entry name" value="SPASM"/>
    <property type="match status" value="1"/>
</dbReference>
<dbReference type="InterPro" id="IPR013785">
    <property type="entry name" value="Aldolase_TIM"/>
</dbReference>
<dbReference type="STRING" id="83401.SAMN05421742_101122"/>
<evidence type="ECO:0000259" key="7">
    <source>
        <dbReference type="PROSITE" id="PS51918"/>
    </source>
</evidence>
<evidence type="ECO:0000256" key="1">
    <source>
        <dbReference type="ARBA" id="ARBA00001966"/>
    </source>
</evidence>
<dbReference type="Pfam" id="PF13186">
    <property type="entry name" value="SPASM"/>
    <property type="match status" value="1"/>
</dbReference>
<feature type="compositionally biased region" description="Pro residues" evidence="6">
    <location>
        <begin position="214"/>
        <end position="224"/>
    </location>
</feature>
<dbReference type="Proteomes" id="UP000217076">
    <property type="component" value="Unassembled WGS sequence"/>
</dbReference>
<keyword evidence="4" id="KW-0408">Iron</keyword>
<keyword evidence="5" id="KW-0411">Iron-sulfur</keyword>
<proteinExistence type="predicted"/>
<reference evidence="9" key="1">
    <citation type="submission" date="2016-10" db="EMBL/GenBank/DDBJ databases">
        <authorList>
            <person name="Varghese N."/>
            <person name="Submissions S."/>
        </authorList>
    </citation>
    <scope>NUCLEOTIDE SEQUENCE [LARGE SCALE GENOMIC DNA]</scope>
    <source>
        <strain evidence="9">930I</strain>
    </source>
</reference>
<evidence type="ECO:0000256" key="2">
    <source>
        <dbReference type="ARBA" id="ARBA00022691"/>
    </source>
</evidence>
<evidence type="ECO:0000256" key="4">
    <source>
        <dbReference type="ARBA" id="ARBA00023004"/>
    </source>
</evidence>
<evidence type="ECO:0000256" key="3">
    <source>
        <dbReference type="ARBA" id="ARBA00022723"/>
    </source>
</evidence>
<dbReference type="GO" id="GO:0003824">
    <property type="term" value="F:catalytic activity"/>
    <property type="evidence" value="ECO:0007669"/>
    <property type="project" value="InterPro"/>
</dbReference>
<dbReference type="PANTHER" id="PTHR11228">
    <property type="entry name" value="RADICAL SAM DOMAIN PROTEIN"/>
    <property type="match status" value="1"/>
</dbReference>
<evidence type="ECO:0000256" key="6">
    <source>
        <dbReference type="SAM" id="MobiDB-lite"/>
    </source>
</evidence>
<keyword evidence="9" id="KW-1185">Reference proteome</keyword>
<sequence length="468" mass="51805">MTAPTHDHRDLDGRRAAAAALAEGLCQQIARTSRQVALPPAILQDLHRSLRQTPWLAPLALVHLDRQPAPADPWSRDLALAEILLAAGQTDQAAPLAEACHAADPGDLKAQDTVFRLEHTRRHGPPDPDRVGHELAGQYCPHPWSKMDFQVDGAVTLCCSAWMPASVGDLFTDSVERLWNGPLAQDIRRTVADGSYRYCGKLACSFITGRKLKTPPPDGPPPPRRQSGPSIVNLSFDKTCNLACPSCRPHPIAAREDERTRYDQVVEEKILPLLAEARRVEITGSGDPFASKTFRRLLRRLDGPEHANLDIILMTNGVLATEREWGRLGTVRQRIAEVNVSVDAARRETYDLLRRGGDFAALGHNLRHMAGLRAAGELRHLRLCFVVQAANFREMPDFVRWAEDLGVDAVHFQTLLDWGSMPPQAYRATAIHLPDHPEHAAFLEVLADPALARPMARALAWEFAHLVP</sequence>
<dbReference type="InterPro" id="IPR007197">
    <property type="entry name" value="rSAM"/>
</dbReference>
<dbReference type="Gene3D" id="3.20.20.70">
    <property type="entry name" value="Aldolase class I"/>
    <property type="match status" value="2"/>
</dbReference>
<comment type="cofactor">
    <cofactor evidence="1">
        <name>[4Fe-4S] cluster</name>
        <dbReference type="ChEBI" id="CHEBI:49883"/>
    </cofactor>
</comment>
<evidence type="ECO:0000256" key="5">
    <source>
        <dbReference type="ARBA" id="ARBA00023014"/>
    </source>
</evidence>
<dbReference type="PANTHER" id="PTHR11228:SF7">
    <property type="entry name" value="PQQA PEPTIDE CYCLASE"/>
    <property type="match status" value="1"/>
</dbReference>
<dbReference type="EMBL" id="FNCV01000001">
    <property type="protein sequence ID" value="SDG39464.1"/>
    <property type="molecule type" value="Genomic_DNA"/>
</dbReference>
<protein>
    <submittedName>
        <fullName evidence="8">4Fe-4S single cluster domain-containing protein</fullName>
    </submittedName>
</protein>
<dbReference type="InterPro" id="IPR023885">
    <property type="entry name" value="4Fe4S-binding_SPASM_dom"/>
</dbReference>
<dbReference type="InterPro" id="IPR058240">
    <property type="entry name" value="rSAM_sf"/>
</dbReference>
<feature type="region of interest" description="Disordered" evidence="6">
    <location>
        <begin position="210"/>
        <end position="230"/>
    </location>
</feature>
<evidence type="ECO:0000313" key="9">
    <source>
        <dbReference type="Proteomes" id="UP000217076"/>
    </source>
</evidence>
<name>A0A1G7TWN3_9PROT</name>
<dbReference type="SUPFAM" id="SSF102114">
    <property type="entry name" value="Radical SAM enzymes"/>
    <property type="match status" value="1"/>
</dbReference>
<dbReference type="SFLD" id="SFLDS00029">
    <property type="entry name" value="Radical_SAM"/>
    <property type="match status" value="1"/>
</dbReference>
<keyword evidence="2" id="KW-0949">S-adenosyl-L-methionine</keyword>
<dbReference type="PROSITE" id="PS51918">
    <property type="entry name" value="RADICAL_SAM"/>
    <property type="match status" value="1"/>
</dbReference>
<accession>A0A1G7TWN3</accession>
<dbReference type="InterPro" id="IPR050377">
    <property type="entry name" value="Radical_SAM_PqqE_MftC-like"/>
</dbReference>
<evidence type="ECO:0000313" key="8">
    <source>
        <dbReference type="EMBL" id="SDG39464.1"/>
    </source>
</evidence>
<gene>
    <name evidence="8" type="ORF">SAMN05421742_101122</name>
</gene>